<evidence type="ECO:0000313" key="1">
    <source>
        <dbReference type="EMBL" id="EEF22160.1"/>
    </source>
</evidence>
<reference evidence="2" key="1">
    <citation type="journal article" date="2010" name="Nat. Biotechnol.">
        <title>Draft genome sequence of the oilseed species Ricinus communis.</title>
        <authorList>
            <person name="Chan A.P."/>
            <person name="Crabtree J."/>
            <person name="Zhao Q."/>
            <person name="Lorenzi H."/>
            <person name="Orvis J."/>
            <person name="Puiu D."/>
            <person name="Melake-Berhan A."/>
            <person name="Jones K.M."/>
            <person name="Redman J."/>
            <person name="Chen G."/>
            <person name="Cahoon E.B."/>
            <person name="Gedil M."/>
            <person name="Stanke M."/>
            <person name="Haas B.J."/>
            <person name="Wortman J.R."/>
            <person name="Fraser-Liggett C.M."/>
            <person name="Ravel J."/>
            <person name="Rabinowicz P.D."/>
        </authorList>
    </citation>
    <scope>NUCLEOTIDE SEQUENCE [LARGE SCALE GENOMIC DNA]</scope>
    <source>
        <strain evidence="2">cv. Hale</strain>
    </source>
</reference>
<dbReference type="EMBL" id="EQ996490">
    <property type="protein sequence ID" value="EEF22160.1"/>
    <property type="molecule type" value="Genomic_DNA"/>
</dbReference>
<organism evidence="1 2">
    <name type="scientific">Ricinus communis</name>
    <name type="common">Castor bean</name>
    <dbReference type="NCBI Taxonomy" id="3988"/>
    <lineage>
        <taxon>Eukaryota</taxon>
        <taxon>Viridiplantae</taxon>
        <taxon>Streptophyta</taxon>
        <taxon>Embryophyta</taxon>
        <taxon>Tracheophyta</taxon>
        <taxon>Spermatophyta</taxon>
        <taxon>Magnoliopsida</taxon>
        <taxon>eudicotyledons</taxon>
        <taxon>Gunneridae</taxon>
        <taxon>Pentapetalae</taxon>
        <taxon>rosids</taxon>
        <taxon>fabids</taxon>
        <taxon>Malpighiales</taxon>
        <taxon>Euphorbiaceae</taxon>
        <taxon>Acalyphoideae</taxon>
        <taxon>Acalypheae</taxon>
        <taxon>Ricinus</taxon>
    </lineage>
</organism>
<name>B9TPQ4_RICCO</name>
<dbReference type="InParanoid" id="B9TPQ4"/>
<feature type="non-terminal residue" evidence="1">
    <location>
        <position position="259"/>
    </location>
</feature>
<sequence>MALPAVGHRIVAFHLAEDLGLARHAADEETALAAHGEEAVAIDHQAMARARGGQRRTRLPGVARGKVDVVQVGVVFEGVEAPADHVDQAAVRYAAHVIARAGQRLARAPAVGLRVVDLMPAHAGALGRGLGGAADQVQLPVEHHRGGRAARTRQRRDGGPAVGRDLVDVGIRVGAPVLLDEAAERVDPAAVGRHGHVVGAARQRRAVEPAVGLRVVDVVVVAVDRALAVAADHVHAALRGRGPGHLAARERQRRACRPA</sequence>
<protein>
    <submittedName>
        <fullName evidence="1">Uncharacterized protein</fullName>
    </submittedName>
</protein>
<dbReference type="Proteomes" id="UP000008311">
    <property type="component" value="Unassembled WGS sequence"/>
</dbReference>
<keyword evidence="2" id="KW-1185">Reference proteome</keyword>
<accession>B9TPQ4</accession>
<proteinExistence type="predicted"/>
<evidence type="ECO:0000313" key="2">
    <source>
        <dbReference type="Proteomes" id="UP000008311"/>
    </source>
</evidence>
<dbReference type="AlphaFoldDB" id="B9TPQ4"/>
<gene>
    <name evidence="1" type="ORF">RCOM_2110940</name>
</gene>